<organism evidence="1">
    <name type="scientific">marine metagenome</name>
    <dbReference type="NCBI Taxonomy" id="408172"/>
    <lineage>
        <taxon>unclassified sequences</taxon>
        <taxon>metagenomes</taxon>
        <taxon>ecological metagenomes</taxon>
    </lineage>
</organism>
<evidence type="ECO:0000313" key="1">
    <source>
        <dbReference type="EMBL" id="SVC89462.1"/>
    </source>
</evidence>
<name>A0A382QX66_9ZZZZ</name>
<dbReference type="EMBL" id="UINC01117201">
    <property type="protein sequence ID" value="SVC89462.1"/>
    <property type="molecule type" value="Genomic_DNA"/>
</dbReference>
<gene>
    <name evidence="1" type="ORF">METZ01_LOCUS342316</name>
</gene>
<protein>
    <submittedName>
        <fullName evidence="1">Uncharacterized protein</fullName>
    </submittedName>
</protein>
<feature type="non-terminal residue" evidence="1">
    <location>
        <position position="60"/>
    </location>
</feature>
<sequence length="60" mass="6397">VIFTGSDLAQGPTAGVLHVLIEGPFGIGHDLFDATGRETAVADQSFHRTRRHLAAQGVER</sequence>
<feature type="non-terminal residue" evidence="1">
    <location>
        <position position="1"/>
    </location>
</feature>
<dbReference type="AlphaFoldDB" id="A0A382QX66"/>
<accession>A0A382QX66</accession>
<proteinExistence type="predicted"/>
<reference evidence="1" key="1">
    <citation type="submission" date="2018-05" db="EMBL/GenBank/DDBJ databases">
        <authorList>
            <person name="Lanie J.A."/>
            <person name="Ng W.-L."/>
            <person name="Kazmierczak K.M."/>
            <person name="Andrzejewski T.M."/>
            <person name="Davidsen T.M."/>
            <person name="Wayne K.J."/>
            <person name="Tettelin H."/>
            <person name="Glass J.I."/>
            <person name="Rusch D."/>
            <person name="Podicherti R."/>
            <person name="Tsui H.-C.T."/>
            <person name="Winkler M.E."/>
        </authorList>
    </citation>
    <scope>NUCLEOTIDE SEQUENCE</scope>
</reference>